<name>A0ABT0TSV8_9HELI</name>
<organism evidence="1 2">
    <name type="scientific">Helicobacter colisuis</name>
    <dbReference type="NCBI Taxonomy" id="2949739"/>
    <lineage>
        <taxon>Bacteria</taxon>
        <taxon>Pseudomonadati</taxon>
        <taxon>Campylobacterota</taxon>
        <taxon>Epsilonproteobacteria</taxon>
        <taxon>Campylobacterales</taxon>
        <taxon>Helicobacteraceae</taxon>
        <taxon>Helicobacter</taxon>
    </lineage>
</organism>
<accession>A0ABT0TSV8</accession>
<evidence type="ECO:0000313" key="2">
    <source>
        <dbReference type="Proteomes" id="UP001057522"/>
    </source>
</evidence>
<comment type="caution">
    <text evidence="1">The sequence shown here is derived from an EMBL/GenBank/DDBJ whole genome shotgun (WGS) entry which is preliminary data.</text>
</comment>
<gene>
    <name evidence="1" type="ORF">NCR95_02250</name>
</gene>
<evidence type="ECO:0000313" key="1">
    <source>
        <dbReference type="EMBL" id="MCL9818995.1"/>
    </source>
</evidence>
<dbReference type="Proteomes" id="UP001057522">
    <property type="component" value="Unassembled WGS sequence"/>
</dbReference>
<dbReference type="EMBL" id="JAMOKX010000002">
    <property type="protein sequence ID" value="MCL9818995.1"/>
    <property type="molecule type" value="Genomic_DNA"/>
</dbReference>
<reference evidence="1" key="1">
    <citation type="submission" date="2022-06" db="EMBL/GenBank/DDBJ databases">
        <title>Helicobacter colisuis sp. nov.</title>
        <authorList>
            <person name="Papic B."/>
            <person name="Gruntar I."/>
        </authorList>
    </citation>
    <scope>NUCLEOTIDE SEQUENCE</scope>
    <source>
        <strain evidence="1">11154-15</strain>
    </source>
</reference>
<sequence>MIINQGLGNLGNLGGIINEANRLLSDSNTIGATQKIQSRESDFQNNNEELLQKERVTYGMISLELMSDEQYLAFERVTAGMSPNEKISVAQILTRAGNLSASVERVEQREKTLQNSQESNQIQWFLGITQEGWGEIAQEFQNNLNHLDGIYTKSYNKNLSSNYNDIMQKNQDAKTQRILREFSHAIHLGNLQIDTMS</sequence>
<protein>
    <submittedName>
        <fullName evidence="1">Uncharacterized protein</fullName>
    </submittedName>
</protein>
<keyword evidence="2" id="KW-1185">Reference proteome</keyword>
<proteinExistence type="predicted"/>
<dbReference type="RefSeq" id="WP_250603592.1">
    <property type="nucleotide sequence ID" value="NZ_JAMOKV010000002.1"/>
</dbReference>